<dbReference type="AlphaFoldDB" id="A0A1Y1I5K1"/>
<accession>A0A1Y1I5K1</accession>
<reference evidence="6 7" key="1">
    <citation type="journal article" date="2014" name="Nat. Commun.">
        <title>Klebsormidium flaccidum genome reveals primary factors for plant terrestrial adaptation.</title>
        <authorList>
            <person name="Hori K."/>
            <person name="Maruyama F."/>
            <person name="Fujisawa T."/>
            <person name="Togashi T."/>
            <person name="Yamamoto N."/>
            <person name="Seo M."/>
            <person name="Sato S."/>
            <person name="Yamada T."/>
            <person name="Mori H."/>
            <person name="Tajima N."/>
            <person name="Moriyama T."/>
            <person name="Ikeuchi M."/>
            <person name="Watanabe M."/>
            <person name="Wada H."/>
            <person name="Kobayashi K."/>
            <person name="Saito M."/>
            <person name="Masuda T."/>
            <person name="Sasaki-Sekimoto Y."/>
            <person name="Mashiguchi K."/>
            <person name="Awai K."/>
            <person name="Shimojima M."/>
            <person name="Masuda S."/>
            <person name="Iwai M."/>
            <person name="Nobusawa T."/>
            <person name="Narise T."/>
            <person name="Kondo S."/>
            <person name="Saito H."/>
            <person name="Sato R."/>
            <person name="Murakawa M."/>
            <person name="Ihara Y."/>
            <person name="Oshima-Yamada Y."/>
            <person name="Ohtaka K."/>
            <person name="Satoh M."/>
            <person name="Sonobe K."/>
            <person name="Ishii M."/>
            <person name="Ohtani R."/>
            <person name="Kanamori-Sato M."/>
            <person name="Honoki R."/>
            <person name="Miyazaki D."/>
            <person name="Mochizuki H."/>
            <person name="Umetsu J."/>
            <person name="Higashi K."/>
            <person name="Shibata D."/>
            <person name="Kamiya Y."/>
            <person name="Sato N."/>
            <person name="Nakamura Y."/>
            <person name="Tabata S."/>
            <person name="Ida S."/>
            <person name="Kurokawa K."/>
            <person name="Ohta H."/>
        </authorList>
    </citation>
    <scope>NUCLEOTIDE SEQUENCE [LARGE SCALE GENOMIC DNA]</scope>
    <source>
        <strain evidence="6 7">NIES-2285</strain>
    </source>
</reference>
<dbReference type="STRING" id="105231.A0A1Y1I5K1"/>
<dbReference type="Gene3D" id="2.70.210.12">
    <property type="entry name" value="GTP1/OBG domain"/>
    <property type="match status" value="1"/>
</dbReference>
<name>A0A1Y1I5K1_KLENI</name>
<sequence length="673" mass="71243">MAFAQAAFQSDALFRLPASGKEPSWSSLDLKPRFLLAGNSRAPCDGGSGRRCLSGPIAFSNGILPFSHNAHSSKGLNSASSSFLSNWCPLTGESKPGSRRHGNSRVHARLANQSLEKKQKLAFEPKKASSTFDEIDSVAKEPHKYFDQAVITVKAGDGGHGTLIKKTKKKPAAKGQKARRPKARRGPDGEIQLPMGGGGGDIVLYADPNLETLLEFHRKKKFQGGRGGNVDAMLGLGADLLSGTDAPELRVPVPVGTVVKRKRGGAFLADLSKPGAELRVARGGQGGVSILEAAQQGPGEGDVVASTDKKALLTGVPGEEVKLELTLRVVADLGLVGLPNAGKSSLLKAVSQAKPDIADYPFTTLMPNLGRMAGDPLAPDGGADFGATMADLPGLIEGAHMGRGLGRMFLRHLRRTRLLVHVVDASNPDPLQDFLILREELRMYNPDYLKRPYIIVLNKIDRPEAAPQWEAVRDRLLAGEYLPSEKAPEFAETSTESRGPGSAGVVGSSADVSSGELSADGDSGVSERAERAERVERADDDVTASARTSEEITTAEAATSGGANDGDSPGGSIEAETLSDWDSAVQKAKEEAGWGKSKKGGSGGRKQGTAEEEEERNGAPKAVLGISAKEGTGISAFLKAVREALKEDENSPVLQSERRRERSRYVKSPSWTL</sequence>
<dbReference type="EMBL" id="DF237174">
    <property type="protein sequence ID" value="GAQ85232.1"/>
    <property type="molecule type" value="Genomic_DNA"/>
</dbReference>
<dbReference type="GO" id="GO:0005525">
    <property type="term" value="F:GTP binding"/>
    <property type="evidence" value="ECO:0000318"/>
    <property type="project" value="GO_Central"/>
</dbReference>
<feature type="compositionally biased region" description="Basic residues" evidence="3">
    <location>
        <begin position="163"/>
        <end position="184"/>
    </location>
</feature>
<dbReference type="InterPro" id="IPR036726">
    <property type="entry name" value="GTP1_OBG_dom_sf"/>
</dbReference>
<dbReference type="PROSITE" id="PS51710">
    <property type="entry name" value="G_OBG"/>
    <property type="match status" value="1"/>
</dbReference>
<dbReference type="GO" id="GO:0005739">
    <property type="term" value="C:mitochondrion"/>
    <property type="evidence" value="ECO:0000318"/>
    <property type="project" value="GO_Central"/>
</dbReference>
<dbReference type="InterPro" id="IPR031167">
    <property type="entry name" value="G_OBG"/>
</dbReference>
<keyword evidence="7" id="KW-1185">Reference proteome</keyword>
<keyword evidence="2" id="KW-0342">GTP-binding</keyword>
<proteinExistence type="predicted"/>
<feature type="compositionally biased region" description="Low complexity" evidence="3">
    <location>
        <begin position="543"/>
        <end position="560"/>
    </location>
</feature>
<dbReference type="SUPFAM" id="SSF52540">
    <property type="entry name" value="P-loop containing nucleoside triphosphate hydrolases"/>
    <property type="match status" value="1"/>
</dbReference>
<evidence type="ECO:0000313" key="7">
    <source>
        <dbReference type="Proteomes" id="UP000054558"/>
    </source>
</evidence>
<evidence type="ECO:0000256" key="2">
    <source>
        <dbReference type="ARBA" id="ARBA00023134"/>
    </source>
</evidence>
<evidence type="ECO:0000256" key="3">
    <source>
        <dbReference type="SAM" id="MobiDB-lite"/>
    </source>
</evidence>
<dbReference type="InterPro" id="IPR006169">
    <property type="entry name" value="GTP1_OBG_dom"/>
</dbReference>
<dbReference type="OrthoDB" id="347018at2759"/>
<dbReference type="Pfam" id="PF01926">
    <property type="entry name" value="MMR_HSR1"/>
    <property type="match status" value="1"/>
</dbReference>
<dbReference type="Gene3D" id="3.40.50.300">
    <property type="entry name" value="P-loop containing nucleotide triphosphate hydrolases"/>
    <property type="match status" value="1"/>
</dbReference>
<feature type="region of interest" description="Disordered" evidence="3">
    <location>
        <begin position="486"/>
        <end position="628"/>
    </location>
</feature>
<dbReference type="InterPro" id="IPR006073">
    <property type="entry name" value="GTP-bd"/>
</dbReference>
<organism evidence="6 7">
    <name type="scientific">Klebsormidium nitens</name>
    <name type="common">Green alga</name>
    <name type="synonym">Ulothrix nitens</name>
    <dbReference type="NCBI Taxonomy" id="105231"/>
    <lineage>
        <taxon>Eukaryota</taxon>
        <taxon>Viridiplantae</taxon>
        <taxon>Streptophyta</taxon>
        <taxon>Klebsormidiophyceae</taxon>
        <taxon>Klebsormidiales</taxon>
        <taxon>Klebsormidiaceae</taxon>
        <taxon>Klebsormidium</taxon>
    </lineage>
</organism>
<evidence type="ECO:0000259" key="5">
    <source>
        <dbReference type="PROSITE" id="PS51883"/>
    </source>
</evidence>
<dbReference type="PRINTS" id="PR00326">
    <property type="entry name" value="GTP1OBG"/>
</dbReference>
<evidence type="ECO:0000259" key="4">
    <source>
        <dbReference type="PROSITE" id="PS51710"/>
    </source>
</evidence>
<dbReference type="GO" id="GO:0042254">
    <property type="term" value="P:ribosome biogenesis"/>
    <property type="evidence" value="ECO:0007669"/>
    <property type="project" value="UniProtKB-UniRule"/>
</dbReference>
<dbReference type="GO" id="GO:0003924">
    <property type="term" value="F:GTPase activity"/>
    <property type="evidence" value="ECO:0000318"/>
    <property type="project" value="GO_Central"/>
</dbReference>
<dbReference type="InterPro" id="IPR027417">
    <property type="entry name" value="P-loop_NTPase"/>
</dbReference>
<feature type="domain" description="OBG-type G" evidence="4">
    <location>
        <begin position="331"/>
        <end position="537"/>
    </location>
</feature>
<dbReference type="Proteomes" id="UP000054558">
    <property type="component" value="Unassembled WGS sequence"/>
</dbReference>
<gene>
    <name evidence="6" type="ORF">KFL_002250120</name>
</gene>
<dbReference type="InterPro" id="IPR006074">
    <property type="entry name" value="GTP1-OBG_CS"/>
</dbReference>
<feature type="domain" description="Obg" evidence="5">
    <location>
        <begin position="143"/>
        <end position="330"/>
    </location>
</feature>
<evidence type="ECO:0000313" key="6">
    <source>
        <dbReference type="EMBL" id="GAQ85232.1"/>
    </source>
</evidence>
<evidence type="ECO:0000256" key="1">
    <source>
        <dbReference type="ARBA" id="ARBA00022741"/>
    </source>
</evidence>
<feature type="region of interest" description="Disordered" evidence="3">
    <location>
        <begin position="161"/>
        <end position="193"/>
    </location>
</feature>
<protein>
    <submittedName>
        <fullName evidence="6">GTP-binding protein Obg/CgtA</fullName>
    </submittedName>
</protein>
<feature type="compositionally biased region" description="Low complexity" evidence="3">
    <location>
        <begin position="499"/>
        <end position="515"/>
    </location>
</feature>
<dbReference type="PROSITE" id="PS51883">
    <property type="entry name" value="OBG"/>
    <property type="match status" value="1"/>
</dbReference>
<dbReference type="Pfam" id="PF01018">
    <property type="entry name" value="GTP1_OBG"/>
    <property type="match status" value="1"/>
</dbReference>
<dbReference type="PROSITE" id="PS00905">
    <property type="entry name" value="GTP1_OBG"/>
    <property type="match status" value="1"/>
</dbReference>
<dbReference type="PANTHER" id="PTHR11702">
    <property type="entry name" value="DEVELOPMENTALLY REGULATED GTP-BINDING PROTEIN-RELATED"/>
    <property type="match status" value="1"/>
</dbReference>
<dbReference type="InterPro" id="IPR045086">
    <property type="entry name" value="OBG_GTPase"/>
</dbReference>
<keyword evidence="1" id="KW-0547">Nucleotide-binding</keyword>
<dbReference type="CDD" id="cd01898">
    <property type="entry name" value="Obg"/>
    <property type="match status" value="1"/>
</dbReference>
<feature type="region of interest" description="Disordered" evidence="3">
    <location>
        <begin position="646"/>
        <end position="673"/>
    </location>
</feature>
<dbReference type="PANTHER" id="PTHR11702:SF39">
    <property type="entry name" value="GTP-BINDING PROTEIN OBGC2-RELATED"/>
    <property type="match status" value="1"/>
</dbReference>
<feature type="compositionally biased region" description="Basic and acidic residues" evidence="3">
    <location>
        <begin position="525"/>
        <end position="537"/>
    </location>
</feature>
<dbReference type="SUPFAM" id="SSF82051">
    <property type="entry name" value="Obg GTP-binding protein N-terminal domain"/>
    <property type="match status" value="1"/>
</dbReference>